<dbReference type="STRING" id="3476.A0A2P5BBW2"/>
<keyword evidence="2" id="KW-1185">Reference proteome</keyword>
<accession>A0A2P5BBW2</accession>
<gene>
    <name evidence="1" type="ORF">PanWU01x14_252850</name>
</gene>
<protein>
    <submittedName>
        <fullName evidence="1">Uncharacterized protein</fullName>
    </submittedName>
</protein>
<evidence type="ECO:0000313" key="2">
    <source>
        <dbReference type="Proteomes" id="UP000237105"/>
    </source>
</evidence>
<dbReference type="EMBL" id="JXTB01000315">
    <property type="protein sequence ID" value="PON46271.1"/>
    <property type="molecule type" value="Genomic_DNA"/>
</dbReference>
<dbReference type="OrthoDB" id="1180078at2759"/>
<name>A0A2P5BBW2_PARAD</name>
<reference evidence="2" key="1">
    <citation type="submission" date="2016-06" db="EMBL/GenBank/DDBJ databases">
        <title>Parallel loss of symbiosis genes in relatives of nitrogen-fixing non-legume Parasponia.</title>
        <authorList>
            <person name="Van Velzen R."/>
            <person name="Holmer R."/>
            <person name="Bu F."/>
            <person name="Rutten L."/>
            <person name="Van Zeijl A."/>
            <person name="Liu W."/>
            <person name="Santuari L."/>
            <person name="Cao Q."/>
            <person name="Sharma T."/>
            <person name="Shen D."/>
            <person name="Roswanjaya Y."/>
            <person name="Wardhani T."/>
            <person name="Kalhor M.S."/>
            <person name="Jansen J."/>
            <person name="Van den Hoogen J."/>
            <person name="Gungor B."/>
            <person name="Hartog M."/>
            <person name="Hontelez J."/>
            <person name="Verver J."/>
            <person name="Yang W.-C."/>
            <person name="Schijlen E."/>
            <person name="Repin R."/>
            <person name="Schilthuizen M."/>
            <person name="Schranz E."/>
            <person name="Heidstra R."/>
            <person name="Miyata K."/>
            <person name="Fedorova E."/>
            <person name="Kohlen W."/>
            <person name="Bisseling T."/>
            <person name="Smit S."/>
            <person name="Geurts R."/>
        </authorList>
    </citation>
    <scope>NUCLEOTIDE SEQUENCE [LARGE SCALE GENOMIC DNA]</scope>
    <source>
        <strain evidence="2">cv. WU1-14</strain>
    </source>
</reference>
<dbReference type="Proteomes" id="UP000237105">
    <property type="component" value="Unassembled WGS sequence"/>
</dbReference>
<organism evidence="1 2">
    <name type="scientific">Parasponia andersonii</name>
    <name type="common">Sponia andersonii</name>
    <dbReference type="NCBI Taxonomy" id="3476"/>
    <lineage>
        <taxon>Eukaryota</taxon>
        <taxon>Viridiplantae</taxon>
        <taxon>Streptophyta</taxon>
        <taxon>Embryophyta</taxon>
        <taxon>Tracheophyta</taxon>
        <taxon>Spermatophyta</taxon>
        <taxon>Magnoliopsida</taxon>
        <taxon>eudicotyledons</taxon>
        <taxon>Gunneridae</taxon>
        <taxon>Pentapetalae</taxon>
        <taxon>rosids</taxon>
        <taxon>fabids</taxon>
        <taxon>Rosales</taxon>
        <taxon>Cannabaceae</taxon>
        <taxon>Parasponia</taxon>
    </lineage>
</organism>
<comment type="caution">
    <text evidence="1">The sequence shown here is derived from an EMBL/GenBank/DDBJ whole genome shotgun (WGS) entry which is preliminary data.</text>
</comment>
<sequence length="291" mass="33257">MVSGRPENHDSDHTAQSKVRDDEDVNWIFELSRFTFEDFEKLIDKFMRFYKNTTMELKSSDLGLKIVTVEGYKIPHTLAPVLGTLLDKYGDVSSKSTETSTKEWKSVAYFILRQVLKGMYSSKVADITINLLQEWFYHLTFVKYFVGFKTDFAAEHLVKVVVHAFLGLQAKRLENEIPNMINLQIERLQQDIMKAKSKLEKCKELCGSSPKSEYMKDCLNMASKLKWENACEASFFLDSDSSSTTTIIDNHRHHLYHYFGSRASLSNGSTKSLPKLAFSIARTAISGQVGK</sequence>
<evidence type="ECO:0000313" key="1">
    <source>
        <dbReference type="EMBL" id="PON46271.1"/>
    </source>
</evidence>
<proteinExistence type="predicted"/>
<dbReference type="AlphaFoldDB" id="A0A2P5BBW2"/>